<organism evidence="1">
    <name type="scientific">marine metagenome</name>
    <dbReference type="NCBI Taxonomy" id="408172"/>
    <lineage>
        <taxon>unclassified sequences</taxon>
        <taxon>metagenomes</taxon>
        <taxon>ecological metagenomes</taxon>
    </lineage>
</organism>
<proteinExistence type="predicted"/>
<gene>
    <name evidence="1" type="ORF">METZ01_LOCUS514485</name>
</gene>
<name>A0A383EXZ5_9ZZZZ</name>
<feature type="non-terminal residue" evidence="1">
    <location>
        <position position="97"/>
    </location>
</feature>
<dbReference type="EMBL" id="UINC01229779">
    <property type="protein sequence ID" value="SVE61631.1"/>
    <property type="molecule type" value="Genomic_DNA"/>
</dbReference>
<dbReference type="InterPro" id="IPR027304">
    <property type="entry name" value="Trigger_fact/SurA_dom_sf"/>
</dbReference>
<accession>A0A383EXZ5</accession>
<dbReference type="AlphaFoldDB" id="A0A383EXZ5"/>
<evidence type="ECO:0000313" key="1">
    <source>
        <dbReference type="EMBL" id="SVE61631.1"/>
    </source>
</evidence>
<dbReference type="SUPFAM" id="SSF109998">
    <property type="entry name" value="Triger factor/SurA peptide-binding domain-like"/>
    <property type="match status" value="1"/>
</dbReference>
<sequence>MKKIIFVLIVSFLFVGAGNAVIKDSIFATVGNKVITKSDIINEIKIILILNGTSYSEEIKDQLDQSAIQSIIKRTIKKIEIEKYDSLRFNPKDVDDE</sequence>
<protein>
    <recommendedName>
        <fullName evidence="2">SurA N-terminal domain-containing protein</fullName>
    </recommendedName>
</protein>
<reference evidence="1" key="1">
    <citation type="submission" date="2018-05" db="EMBL/GenBank/DDBJ databases">
        <authorList>
            <person name="Lanie J.A."/>
            <person name="Ng W.-L."/>
            <person name="Kazmierczak K.M."/>
            <person name="Andrzejewski T.M."/>
            <person name="Davidsen T.M."/>
            <person name="Wayne K.J."/>
            <person name="Tettelin H."/>
            <person name="Glass J.I."/>
            <person name="Rusch D."/>
            <person name="Podicherti R."/>
            <person name="Tsui H.-C.T."/>
            <person name="Winkler M.E."/>
        </authorList>
    </citation>
    <scope>NUCLEOTIDE SEQUENCE</scope>
</reference>
<evidence type="ECO:0008006" key="2">
    <source>
        <dbReference type="Google" id="ProtNLM"/>
    </source>
</evidence>